<reference evidence="2" key="2">
    <citation type="submission" date="2025-08" db="UniProtKB">
        <authorList>
            <consortium name="RefSeq"/>
        </authorList>
    </citation>
    <scope>IDENTIFICATION</scope>
    <source>
        <tissue evidence="2">Leaf</tissue>
    </source>
</reference>
<organism evidence="1 2">
    <name type="scientific">Nicotiana tabacum</name>
    <name type="common">Common tobacco</name>
    <dbReference type="NCBI Taxonomy" id="4097"/>
    <lineage>
        <taxon>Eukaryota</taxon>
        <taxon>Viridiplantae</taxon>
        <taxon>Streptophyta</taxon>
        <taxon>Embryophyta</taxon>
        <taxon>Tracheophyta</taxon>
        <taxon>Spermatophyta</taxon>
        <taxon>Magnoliopsida</taxon>
        <taxon>eudicotyledons</taxon>
        <taxon>Gunneridae</taxon>
        <taxon>Pentapetalae</taxon>
        <taxon>asterids</taxon>
        <taxon>lamiids</taxon>
        <taxon>Solanales</taxon>
        <taxon>Solanaceae</taxon>
        <taxon>Nicotianoideae</taxon>
        <taxon>Nicotianeae</taxon>
        <taxon>Nicotiana</taxon>
    </lineage>
</organism>
<reference evidence="1" key="1">
    <citation type="journal article" date="2014" name="Nat. Commun.">
        <title>The tobacco genome sequence and its comparison with those of tomato and potato.</title>
        <authorList>
            <person name="Sierro N."/>
            <person name="Battey J.N."/>
            <person name="Ouadi S."/>
            <person name="Bakaher N."/>
            <person name="Bovet L."/>
            <person name="Willig A."/>
            <person name="Goepfert S."/>
            <person name="Peitsch M.C."/>
            <person name="Ivanov N.V."/>
        </authorList>
    </citation>
    <scope>NUCLEOTIDE SEQUENCE [LARGE SCALE GENOMIC DNA]</scope>
</reference>
<dbReference type="RefSeq" id="XP_075104193.1">
    <property type="nucleotide sequence ID" value="XM_075248092.1"/>
</dbReference>
<sequence>MQIFVKTLTGKTITLEVNSDTIDNVKTKIQDKEGIPPDQQRLIFAGKQLEDGRTLADYNIQKESTLHLVLRLRGGYREEEVYPILVRTYKGEKITLDVTSNYTIENVKKMVQEKGDYKDKLHMLLDGQLLENEKTLFDYHIRKNWTLHLIRR</sequence>
<gene>
    <name evidence="2" type="primary">LOC142161744</name>
</gene>
<name>A0AC58U3Y7_TOBAC</name>
<keyword evidence="1" id="KW-1185">Reference proteome</keyword>
<protein>
    <submittedName>
        <fullName evidence="2">Polyubiquitin-like</fullName>
    </submittedName>
</protein>
<accession>A0AC58U3Y7</accession>
<dbReference type="Proteomes" id="UP000790787">
    <property type="component" value="Chromosome 24"/>
</dbReference>
<proteinExistence type="predicted"/>
<evidence type="ECO:0000313" key="2">
    <source>
        <dbReference type="RefSeq" id="XP_075104193.1"/>
    </source>
</evidence>
<evidence type="ECO:0000313" key="1">
    <source>
        <dbReference type="Proteomes" id="UP000790787"/>
    </source>
</evidence>